<sequence length="198" mass="22028">MSKRPPDGSNPWGGARVFPQPLDIHPARCRRPAVYCGHVTRENGASVTADADLPSDIWSVFFATMTRALVSAALLLCATVALAQTLTVLQGSNAYTALFRQSLNPLMKQNYENYCPYCDSSVYGYCSDKLLHDACCCIGGHRFGRQHHLPTECRYADCSFLHANTCQEHSLITRCCCSNNFFRYFFLQKLLVAINLSG</sequence>
<dbReference type="Proteomes" id="UP000494165">
    <property type="component" value="Unassembled WGS sequence"/>
</dbReference>
<dbReference type="EMBL" id="CADEPI010000007">
    <property type="protein sequence ID" value="CAB3361806.1"/>
    <property type="molecule type" value="Genomic_DNA"/>
</dbReference>
<organism evidence="2 3">
    <name type="scientific">Cloeon dipterum</name>
    <dbReference type="NCBI Taxonomy" id="197152"/>
    <lineage>
        <taxon>Eukaryota</taxon>
        <taxon>Metazoa</taxon>
        <taxon>Ecdysozoa</taxon>
        <taxon>Arthropoda</taxon>
        <taxon>Hexapoda</taxon>
        <taxon>Insecta</taxon>
        <taxon>Pterygota</taxon>
        <taxon>Palaeoptera</taxon>
        <taxon>Ephemeroptera</taxon>
        <taxon>Pisciforma</taxon>
        <taxon>Baetidae</taxon>
        <taxon>Cloeon</taxon>
    </lineage>
</organism>
<dbReference type="Pfam" id="PF26644">
    <property type="entry name" value="CCC"/>
    <property type="match status" value="1"/>
</dbReference>
<evidence type="ECO:0000313" key="2">
    <source>
        <dbReference type="EMBL" id="CAB3361806.1"/>
    </source>
</evidence>
<evidence type="ECO:0000313" key="3">
    <source>
        <dbReference type="Proteomes" id="UP000494165"/>
    </source>
</evidence>
<evidence type="ECO:0000259" key="1">
    <source>
        <dbReference type="Pfam" id="PF26644"/>
    </source>
</evidence>
<keyword evidence="3" id="KW-1185">Reference proteome</keyword>
<accession>A0A8S1BQT5</accession>
<comment type="caution">
    <text evidence="2">The sequence shown here is derived from an EMBL/GenBank/DDBJ whole genome shotgun (WGS) entry which is preliminary data.</text>
</comment>
<gene>
    <name evidence="2" type="ORF">CLODIP_2_CD01861</name>
</gene>
<reference evidence="2 3" key="1">
    <citation type="submission" date="2020-04" db="EMBL/GenBank/DDBJ databases">
        <authorList>
            <person name="Alioto T."/>
            <person name="Alioto T."/>
            <person name="Gomez Garrido J."/>
        </authorList>
    </citation>
    <scope>NUCLEOTIDE SEQUENCE [LARGE SCALE GENOMIC DNA]</scope>
</reference>
<name>A0A8S1BQT5_9INSE</name>
<dbReference type="AlphaFoldDB" id="A0A8S1BQT5"/>
<proteinExistence type="predicted"/>
<dbReference type="OrthoDB" id="8112830at2759"/>
<protein>
    <recommendedName>
        <fullName evidence="1">CCC domain-containing protein</fullName>
    </recommendedName>
</protein>
<feature type="domain" description="CCC" evidence="1">
    <location>
        <begin position="109"/>
        <end position="181"/>
    </location>
</feature>
<dbReference type="InterPro" id="IPR058250">
    <property type="entry name" value="CCC"/>
</dbReference>